<keyword evidence="14" id="KW-1185">Reference proteome</keyword>
<evidence type="ECO:0000256" key="9">
    <source>
        <dbReference type="PIRSR" id="PIRSR005091-2"/>
    </source>
</evidence>
<feature type="transmembrane region" description="Helical" evidence="11">
    <location>
        <begin position="49"/>
        <end position="70"/>
    </location>
</feature>
<evidence type="ECO:0000256" key="10">
    <source>
        <dbReference type="PIRSR" id="PIRSR005091-3"/>
    </source>
</evidence>
<evidence type="ECO:0000256" key="2">
    <source>
        <dbReference type="ARBA" id="ARBA00009983"/>
    </source>
</evidence>
<evidence type="ECO:0000256" key="11">
    <source>
        <dbReference type="SAM" id="Phobius"/>
    </source>
</evidence>
<feature type="binding site" evidence="10">
    <location>
        <position position="477"/>
    </location>
    <ligand>
        <name>Mn(2+)</name>
        <dbReference type="ChEBI" id="CHEBI:29035"/>
    </ligand>
</feature>
<protein>
    <recommendedName>
        <fullName evidence="12">Sulfatase N-terminal domain-containing protein</fullName>
    </recommendedName>
</protein>
<feature type="domain" description="Sulfatase N-terminal" evidence="12">
    <location>
        <begin position="251"/>
        <end position="540"/>
    </location>
</feature>
<keyword evidence="9" id="KW-0479">Metal-binding</keyword>
<dbReference type="PIRSF" id="PIRSF005091">
    <property type="entry name" value="Mmb_sulf_HI1246"/>
    <property type="match status" value="1"/>
</dbReference>
<evidence type="ECO:0000256" key="4">
    <source>
        <dbReference type="ARBA" id="ARBA00022692"/>
    </source>
</evidence>
<sequence>MFRKIKDQGWLQSKFALFFITVIFLFWMKSYFALRFSFELDIENKMQEFILFITPISSALLFFGMALYVSEKRQKRAILIIHFLLSFILYANVVYYRFFDDFITIPVLFQFKNFGDLGGSAKNLMSGTDLLYFVDFFIVLGLSMLQKHLPEKKANKKTVAIVFASALAILSINIGLAEAQRPQLLTRTFDRLMLVKLLGVYNYHIYDAVMSTKSSAQRTFANSNELAEVQNYVYSEKKAPNDEYYGVAKDKNVVLVSMESLQNFVINMEVNGQEVTPFLNDLINDSYYFQNFYHNTGQGKTSDAEFMIDNSLYGLPRGAVFTTNAGNEFNATPEILNKYGYTSASFHGNNKSFWNRDLMYQSLGYDQFFSQEYYNVTEENSVNYGLKDIPFFEQSMPLIQGLKQPFYAKFLTLTNHYPYVLNNEEDEMIAPTETGDSSVDRYFQTVRYLDESLKQFFDQMKQNGLYNNTIFVLYGDHYGISSNHNRAMSEILGTEIRPFEHIQLQKVPLIIHIPGMKGKVMNTVGGQVDIKPTILHLLGIEEPSDIQFGSDLFAEDRESYTVQRDGSFITGHYVYSSEQNICYDKTAGEEIDSAVCEPYVEKTRTELEMSDKVVYSDLLRFIDEQIEEKQLAE</sequence>
<comment type="caution">
    <text evidence="13">The sequence shown here is derived from an EMBL/GenBank/DDBJ whole genome shotgun (WGS) entry which is preliminary data.</text>
</comment>
<dbReference type="CDD" id="cd16015">
    <property type="entry name" value="LTA_synthase"/>
    <property type="match status" value="1"/>
</dbReference>
<feature type="binding site" evidence="9">
    <location>
        <position position="416"/>
    </location>
    <ligand>
        <name>substrate</name>
    </ligand>
</feature>
<comment type="subcellular location">
    <subcellularLocation>
        <location evidence="1">Cell membrane</location>
        <topology evidence="1">Multi-pass membrane protein</topology>
    </subcellularLocation>
</comment>
<dbReference type="InterPro" id="IPR050448">
    <property type="entry name" value="OpgB/LTA_synthase_biosynth"/>
</dbReference>
<evidence type="ECO:0000256" key="1">
    <source>
        <dbReference type="ARBA" id="ARBA00004651"/>
    </source>
</evidence>
<feature type="transmembrane region" description="Helical" evidence="11">
    <location>
        <begin position="158"/>
        <end position="177"/>
    </location>
</feature>
<dbReference type="Gene3D" id="3.40.720.10">
    <property type="entry name" value="Alkaline Phosphatase, subunit A"/>
    <property type="match status" value="1"/>
</dbReference>
<evidence type="ECO:0000256" key="5">
    <source>
        <dbReference type="ARBA" id="ARBA00022989"/>
    </source>
</evidence>
<comment type="similarity">
    <text evidence="2 7">Belongs to the LTA synthase family.</text>
</comment>
<dbReference type="InterPro" id="IPR012160">
    <property type="entry name" value="LtaS-like"/>
</dbReference>
<dbReference type="PANTHER" id="PTHR47371:SF1">
    <property type="entry name" value="LIPOTEICHOIC ACID SYNTHASE-LIKE YQGS"/>
    <property type="match status" value="1"/>
</dbReference>
<proteinExistence type="inferred from homology"/>
<dbReference type="SUPFAM" id="SSF53649">
    <property type="entry name" value="Alkaline phosphatase-like"/>
    <property type="match status" value="1"/>
</dbReference>
<dbReference type="InterPro" id="IPR017850">
    <property type="entry name" value="Alkaline_phosphatase_core_sf"/>
</dbReference>
<gene>
    <name evidence="13" type="ORF">DS031_03280</name>
</gene>
<feature type="binding site" evidence="10">
    <location>
        <position position="476"/>
    </location>
    <ligand>
        <name>Mn(2+)</name>
        <dbReference type="ChEBI" id="CHEBI:29035"/>
    </ligand>
</feature>
<evidence type="ECO:0000256" key="6">
    <source>
        <dbReference type="ARBA" id="ARBA00023136"/>
    </source>
</evidence>
<dbReference type="GO" id="GO:0005886">
    <property type="term" value="C:plasma membrane"/>
    <property type="evidence" value="ECO:0007669"/>
    <property type="project" value="UniProtKB-SubCell"/>
</dbReference>
<keyword evidence="4 11" id="KW-0812">Transmembrane</keyword>
<evidence type="ECO:0000313" key="13">
    <source>
        <dbReference type="EMBL" id="RBW71027.1"/>
    </source>
</evidence>
<evidence type="ECO:0000256" key="7">
    <source>
        <dbReference type="PIRNR" id="PIRNR005091"/>
    </source>
</evidence>
<dbReference type="PANTHER" id="PTHR47371">
    <property type="entry name" value="LIPOTEICHOIC ACID SYNTHASE"/>
    <property type="match status" value="1"/>
</dbReference>
<feature type="binding site" evidence="10">
    <location>
        <position position="259"/>
    </location>
    <ligand>
        <name>Mn(2+)</name>
        <dbReference type="ChEBI" id="CHEBI:29035"/>
    </ligand>
</feature>
<reference evidence="13 14" key="1">
    <citation type="submission" date="2018-07" db="EMBL/GenBank/DDBJ databases">
        <title>Lottiidibacillus patelloidae gen. nov., sp. nov., isolated from the intestinal tract of a marine limpet and the reclassification of B. taeanensis BH030017T, B. algicola KMM 3737T and B. hwajinpoensis SW-72T as genus Lottiidibacillus.</title>
        <authorList>
            <person name="Liu R."/>
            <person name="Huang Z."/>
        </authorList>
    </citation>
    <scope>NUCLEOTIDE SEQUENCE [LARGE SCALE GENOMIC DNA]</scope>
    <source>
        <strain evidence="13 14">BH030017</strain>
    </source>
</reference>
<feature type="active site" evidence="8">
    <location>
        <position position="301"/>
    </location>
</feature>
<feature type="binding site" evidence="10">
    <location>
        <position position="301"/>
    </location>
    <ligand>
        <name>Mn(2+)</name>
        <dbReference type="ChEBI" id="CHEBI:29035"/>
    </ligand>
</feature>
<feature type="transmembrane region" description="Helical" evidence="11">
    <location>
        <begin position="77"/>
        <end position="98"/>
    </location>
</feature>
<dbReference type="InterPro" id="IPR000917">
    <property type="entry name" value="Sulfatase_N"/>
</dbReference>
<dbReference type="AlphaFoldDB" id="A0A366XYN7"/>
<evidence type="ECO:0000256" key="8">
    <source>
        <dbReference type="PIRSR" id="PIRSR005091-1"/>
    </source>
</evidence>
<dbReference type="Proteomes" id="UP000253314">
    <property type="component" value="Unassembled WGS sequence"/>
</dbReference>
<dbReference type="OrthoDB" id="5901192at2"/>
<dbReference type="Pfam" id="PF00884">
    <property type="entry name" value="Sulfatase"/>
    <property type="match status" value="1"/>
</dbReference>
<evidence type="ECO:0000259" key="12">
    <source>
        <dbReference type="Pfam" id="PF00884"/>
    </source>
</evidence>
<name>A0A366XYN7_9BACI</name>
<dbReference type="Gene3D" id="3.30.1120.170">
    <property type="match status" value="1"/>
</dbReference>
<keyword evidence="9" id="KW-0464">Manganese</keyword>
<dbReference type="EMBL" id="QOCW01000002">
    <property type="protein sequence ID" value="RBW71027.1"/>
    <property type="molecule type" value="Genomic_DNA"/>
</dbReference>
<dbReference type="GO" id="GO:0046872">
    <property type="term" value="F:metal ion binding"/>
    <property type="evidence" value="ECO:0007669"/>
    <property type="project" value="UniProtKB-KW"/>
</dbReference>
<feature type="transmembrane region" description="Helical" evidence="11">
    <location>
        <begin position="15"/>
        <end position="34"/>
    </location>
</feature>
<keyword evidence="6 7" id="KW-0472">Membrane</keyword>
<keyword evidence="3 7" id="KW-1003">Cell membrane</keyword>
<keyword evidence="5 11" id="KW-1133">Transmembrane helix</keyword>
<evidence type="ECO:0000313" key="14">
    <source>
        <dbReference type="Proteomes" id="UP000253314"/>
    </source>
</evidence>
<evidence type="ECO:0000256" key="3">
    <source>
        <dbReference type="ARBA" id="ARBA00022475"/>
    </source>
</evidence>
<accession>A0A366XYN7</accession>
<feature type="transmembrane region" description="Helical" evidence="11">
    <location>
        <begin position="130"/>
        <end position="146"/>
    </location>
</feature>
<organism evidence="13 14">
    <name type="scientific">Bacillus taeanensis</name>
    <dbReference type="NCBI Taxonomy" id="273032"/>
    <lineage>
        <taxon>Bacteria</taxon>
        <taxon>Bacillati</taxon>
        <taxon>Bacillota</taxon>
        <taxon>Bacilli</taxon>
        <taxon>Bacillales</taxon>
        <taxon>Bacillaceae</taxon>
        <taxon>Bacillus</taxon>
    </lineage>
</organism>
<dbReference type="RefSeq" id="WP_113804507.1">
    <property type="nucleotide sequence ID" value="NZ_QOCW01000002.1"/>
</dbReference>